<dbReference type="EMBL" id="CP101508">
    <property type="protein sequence ID" value="UTV27301.1"/>
    <property type="molecule type" value="Genomic_DNA"/>
</dbReference>
<evidence type="ECO:0000259" key="7">
    <source>
        <dbReference type="Pfam" id="PF05175"/>
    </source>
</evidence>
<proteinExistence type="inferred from homology"/>
<dbReference type="InterPro" id="IPR029063">
    <property type="entry name" value="SAM-dependent_MTases_sf"/>
</dbReference>
<keyword evidence="1 6" id="KW-0963">Cytoplasm</keyword>
<evidence type="ECO:0000256" key="4">
    <source>
        <dbReference type="ARBA" id="ARBA00022691"/>
    </source>
</evidence>
<keyword evidence="3 6" id="KW-0808">Transferase</keyword>
<dbReference type="PROSITE" id="PS00092">
    <property type="entry name" value="N6_MTASE"/>
    <property type="match status" value="1"/>
</dbReference>
<comment type="subcellular location">
    <subcellularLocation>
        <location evidence="6">Cytoplasm</location>
    </subcellularLocation>
</comment>
<sequence>MAKGFTFKQFHVDDFGCGMPVSTDGVLLGAWAALPAEGEIVDIGTGSGLLALMAAQRTAKSRITAVDIDPRAIRAAASNFANSPWQARLCCITQDVTDWGAQQPGGRFSAIVCNPPYFNHGQQASCSSRATARHTDTLSHNCLLTTIRHLLDGNGQASLILPEYEGRLLLREAKAHQLFCHRLCEIRSTERKPVSRLLIALSKAPLPEPGQPQTEHLSIHHQGRYSAAFCALTRDFYLKL</sequence>
<dbReference type="HAMAP" id="MF_01872">
    <property type="entry name" value="tRNA_methyltr_YfiC"/>
    <property type="match status" value="1"/>
</dbReference>
<organism evidence="8 9">
    <name type="scientific">Photobacterium atrarenae</name>
    <dbReference type="NCBI Taxonomy" id="865757"/>
    <lineage>
        <taxon>Bacteria</taxon>
        <taxon>Pseudomonadati</taxon>
        <taxon>Pseudomonadota</taxon>
        <taxon>Gammaproteobacteria</taxon>
        <taxon>Vibrionales</taxon>
        <taxon>Vibrionaceae</taxon>
        <taxon>Photobacterium</taxon>
    </lineage>
</organism>
<evidence type="ECO:0000256" key="3">
    <source>
        <dbReference type="ARBA" id="ARBA00022679"/>
    </source>
</evidence>
<evidence type="ECO:0000256" key="6">
    <source>
        <dbReference type="HAMAP-Rule" id="MF_01872"/>
    </source>
</evidence>
<dbReference type="InterPro" id="IPR050210">
    <property type="entry name" value="tRNA_Adenine-N(6)_MTase"/>
</dbReference>
<reference evidence="8" key="1">
    <citation type="submission" date="2022-07" db="EMBL/GenBank/DDBJ databases">
        <title>Genome sequencing of Photobacterium atrarenae GJH2-4.</title>
        <authorList>
            <person name="Park S.-J."/>
        </authorList>
    </citation>
    <scope>NUCLEOTIDE SEQUENCE</scope>
    <source>
        <strain evidence="8">GJH2-4</strain>
    </source>
</reference>
<keyword evidence="9" id="KW-1185">Reference proteome</keyword>
<evidence type="ECO:0000256" key="5">
    <source>
        <dbReference type="ARBA" id="ARBA00022694"/>
    </source>
</evidence>
<dbReference type="Pfam" id="PF05175">
    <property type="entry name" value="MTS"/>
    <property type="match status" value="1"/>
</dbReference>
<keyword evidence="2 6" id="KW-0489">Methyltransferase</keyword>
<comment type="similarity">
    <text evidence="6">Belongs to the methyltransferase superfamily. tRNA (adenine-N(6)-)-methyltransferase family.</text>
</comment>
<dbReference type="RefSeq" id="WP_255388515.1">
    <property type="nucleotide sequence ID" value="NZ_CP101508.1"/>
</dbReference>
<feature type="domain" description="Methyltransferase small" evidence="7">
    <location>
        <begin position="36"/>
        <end position="123"/>
    </location>
</feature>
<dbReference type="GO" id="GO:0032259">
    <property type="term" value="P:methylation"/>
    <property type="evidence" value="ECO:0007669"/>
    <property type="project" value="UniProtKB-KW"/>
</dbReference>
<dbReference type="Proteomes" id="UP001057998">
    <property type="component" value="Chromosome 1"/>
</dbReference>
<dbReference type="EC" id="2.1.1.223" evidence="6"/>
<evidence type="ECO:0000313" key="9">
    <source>
        <dbReference type="Proteomes" id="UP001057998"/>
    </source>
</evidence>
<dbReference type="SUPFAM" id="SSF53335">
    <property type="entry name" value="S-adenosyl-L-methionine-dependent methyltransferases"/>
    <property type="match status" value="1"/>
</dbReference>
<dbReference type="GO" id="GO:0008168">
    <property type="term" value="F:methyltransferase activity"/>
    <property type="evidence" value="ECO:0007669"/>
    <property type="project" value="UniProtKB-KW"/>
</dbReference>
<gene>
    <name evidence="8" type="ORF">NNL38_13340</name>
</gene>
<comment type="catalytic activity">
    <reaction evidence="6">
        <text>adenosine(37) in tRNA1(Val) + S-adenosyl-L-methionine = N(6)-methyladenosine(37) in tRNA1(Val) + S-adenosyl-L-homocysteine + H(+)</text>
        <dbReference type="Rhea" id="RHEA:43160"/>
        <dbReference type="Rhea" id="RHEA-COMP:10369"/>
        <dbReference type="Rhea" id="RHEA-COMP:10370"/>
        <dbReference type="ChEBI" id="CHEBI:15378"/>
        <dbReference type="ChEBI" id="CHEBI:57856"/>
        <dbReference type="ChEBI" id="CHEBI:59789"/>
        <dbReference type="ChEBI" id="CHEBI:74411"/>
        <dbReference type="ChEBI" id="CHEBI:74449"/>
        <dbReference type="EC" id="2.1.1.223"/>
    </reaction>
</comment>
<dbReference type="InterPro" id="IPR002052">
    <property type="entry name" value="DNA_methylase_N6_adenine_CS"/>
</dbReference>
<dbReference type="CDD" id="cd02440">
    <property type="entry name" value="AdoMet_MTases"/>
    <property type="match status" value="1"/>
</dbReference>
<evidence type="ECO:0000313" key="8">
    <source>
        <dbReference type="EMBL" id="UTV27301.1"/>
    </source>
</evidence>
<evidence type="ECO:0000256" key="2">
    <source>
        <dbReference type="ARBA" id="ARBA00022603"/>
    </source>
</evidence>
<keyword evidence="5 6" id="KW-0819">tRNA processing</keyword>
<dbReference type="PANTHER" id="PTHR47739:SF1">
    <property type="entry name" value="TRNA1(VAL) (ADENINE(37)-N6)-METHYLTRANSFERASE"/>
    <property type="match status" value="1"/>
</dbReference>
<keyword evidence="4 6" id="KW-0949">S-adenosyl-L-methionine</keyword>
<name>A0ABY5GDM5_9GAMM</name>
<evidence type="ECO:0000256" key="1">
    <source>
        <dbReference type="ARBA" id="ARBA00022490"/>
    </source>
</evidence>
<protein>
    <recommendedName>
        <fullName evidence="6">tRNA1(Val) (adenine(37)-N6)-methyltransferase</fullName>
        <ecNumber evidence="6">2.1.1.223</ecNumber>
    </recommendedName>
    <alternativeName>
        <fullName evidence="6">tRNA m6A37 methyltransferase</fullName>
    </alternativeName>
</protein>
<dbReference type="Gene3D" id="3.40.50.150">
    <property type="entry name" value="Vaccinia Virus protein VP39"/>
    <property type="match status" value="1"/>
</dbReference>
<dbReference type="InterPro" id="IPR007848">
    <property type="entry name" value="Small_mtfrase_dom"/>
</dbReference>
<dbReference type="PANTHER" id="PTHR47739">
    <property type="entry name" value="TRNA1(VAL) (ADENINE(37)-N6)-METHYLTRANSFERASE"/>
    <property type="match status" value="1"/>
</dbReference>
<comment type="function">
    <text evidence="6">Specifically methylates the adenine in position 37 of tRNA(1)(Val) (anticodon cmo5UAC).</text>
</comment>
<accession>A0ABY5GDM5</accession>
<dbReference type="InterPro" id="IPR022882">
    <property type="entry name" value="tRNA_adenine-N6_MeTrfase"/>
</dbReference>